<keyword evidence="7 14" id="KW-0479">Metal-binding</keyword>
<keyword evidence="16" id="KW-0812">Transmembrane</keyword>
<keyword evidence="9" id="KW-0492">Microsome</keyword>
<dbReference type="InterPro" id="IPR001128">
    <property type="entry name" value="Cyt_P450"/>
</dbReference>
<keyword evidence="8" id="KW-0256">Endoplasmic reticulum</keyword>
<feature type="transmembrane region" description="Helical" evidence="16">
    <location>
        <begin position="211"/>
        <end position="232"/>
    </location>
</feature>
<evidence type="ECO:0000256" key="10">
    <source>
        <dbReference type="ARBA" id="ARBA00023002"/>
    </source>
</evidence>
<comment type="cofactor">
    <cofactor evidence="1 14">
        <name>heme</name>
        <dbReference type="ChEBI" id="CHEBI:30413"/>
    </cofactor>
</comment>
<dbReference type="GO" id="GO:0016705">
    <property type="term" value="F:oxidoreductase activity, acting on paired donors, with incorporation or reduction of molecular oxygen"/>
    <property type="evidence" value="ECO:0007669"/>
    <property type="project" value="InterPro"/>
</dbReference>
<evidence type="ECO:0000256" key="12">
    <source>
        <dbReference type="ARBA" id="ARBA00023033"/>
    </source>
</evidence>
<dbReference type="PRINTS" id="PR00385">
    <property type="entry name" value="P450"/>
</dbReference>
<evidence type="ECO:0000256" key="8">
    <source>
        <dbReference type="ARBA" id="ARBA00022824"/>
    </source>
</evidence>
<dbReference type="SUPFAM" id="SSF48264">
    <property type="entry name" value="Cytochrome P450"/>
    <property type="match status" value="1"/>
</dbReference>
<evidence type="ECO:0000256" key="16">
    <source>
        <dbReference type="SAM" id="Phobius"/>
    </source>
</evidence>
<keyword evidence="13 16" id="KW-0472">Membrane</keyword>
<evidence type="ECO:0000256" key="4">
    <source>
        <dbReference type="ARBA" id="ARBA00004406"/>
    </source>
</evidence>
<keyword evidence="16" id="KW-1133">Transmembrane helix</keyword>
<evidence type="ECO:0000256" key="11">
    <source>
        <dbReference type="ARBA" id="ARBA00023004"/>
    </source>
</evidence>
<sequence>MILTITLVVTAVAALYVYLTWNYGYWKKRNVPGPDPLPFLGSFPSLILRHRTIMEEMDKIYSDYKNKFNFVGIFSNRSPSIFVASPALAKDVLIKDFKNFHDNEFGGFTDKDTDPILSRNPFLLNGEEWKEKRSEVTPAFTTSRMKALFPIIEDVGTRMTKYVKQKGKTALDTRELTAKFTTDVVSSCIFDTDAESFTNEKAVIREMGRKLLDNSFTFFLIAMFIGVMPTLAKLLNVGLIPKSVEKFFTNLMSEALKHREQKGIKRVDYLEHLISLRNKKNISELDMAAHGVTFFIDGFETSSIAMAFVLYEVARNPDVQKQLREELLKASNDQGSVSYDTLLELPYLEQVINESLRLWPPAAFLSKKCTEPIELDLTSSQKVHIEKGVYAMIPVWSIHRDPECYENPTMFNPDRFSPEQGGVSPYREKGCFIPFGDGPRQCLGMRFARMQMKRGVYEILKNFELSVDPKTIQPLQMDPKQFLTMPLGGIWLTYKAITK</sequence>
<evidence type="ECO:0000256" key="6">
    <source>
        <dbReference type="ARBA" id="ARBA00022617"/>
    </source>
</evidence>
<name>A0A089FQP0_CULPA</name>
<organism evidence="17">
    <name type="scientific">Culex pipiens pallens</name>
    <name type="common">Mosquito</name>
    <dbReference type="NCBI Taxonomy" id="42434"/>
    <lineage>
        <taxon>Eukaryota</taxon>
        <taxon>Metazoa</taxon>
        <taxon>Ecdysozoa</taxon>
        <taxon>Arthropoda</taxon>
        <taxon>Hexapoda</taxon>
        <taxon>Insecta</taxon>
        <taxon>Pterygota</taxon>
        <taxon>Neoptera</taxon>
        <taxon>Endopterygota</taxon>
        <taxon>Diptera</taxon>
        <taxon>Nematocera</taxon>
        <taxon>Culicoidea</taxon>
        <taxon>Culicidae</taxon>
        <taxon>Culicinae</taxon>
        <taxon>Culicini</taxon>
        <taxon>Culex</taxon>
        <taxon>Culex</taxon>
    </lineage>
</organism>
<evidence type="ECO:0000256" key="1">
    <source>
        <dbReference type="ARBA" id="ARBA00001971"/>
    </source>
</evidence>
<dbReference type="FunFam" id="1.10.630.10:FF:000042">
    <property type="entry name" value="Cytochrome P450"/>
    <property type="match status" value="1"/>
</dbReference>
<dbReference type="InterPro" id="IPR050476">
    <property type="entry name" value="Insect_CytP450_Detox"/>
</dbReference>
<comment type="similarity">
    <text evidence="5 15">Belongs to the cytochrome P450 family.</text>
</comment>
<dbReference type="EMBL" id="KM034911">
    <property type="protein sequence ID" value="AIP87137.1"/>
    <property type="molecule type" value="mRNA"/>
</dbReference>
<dbReference type="PRINTS" id="PR00463">
    <property type="entry name" value="EP450I"/>
</dbReference>
<keyword evidence="11 14" id="KW-0408">Iron</keyword>
<evidence type="ECO:0000256" key="7">
    <source>
        <dbReference type="ARBA" id="ARBA00022723"/>
    </source>
</evidence>
<dbReference type="Gene3D" id="1.10.630.10">
    <property type="entry name" value="Cytochrome P450"/>
    <property type="match status" value="1"/>
</dbReference>
<dbReference type="GO" id="GO:0004497">
    <property type="term" value="F:monooxygenase activity"/>
    <property type="evidence" value="ECO:0007669"/>
    <property type="project" value="UniProtKB-KW"/>
</dbReference>
<dbReference type="GO" id="GO:0005506">
    <property type="term" value="F:iron ion binding"/>
    <property type="evidence" value="ECO:0007669"/>
    <property type="project" value="InterPro"/>
</dbReference>
<keyword evidence="10 15" id="KW-0560">Oxidoreductase</keyword>
<evidence type="ECO:0000256" key="2">
    <source>
        <dbReference type="ARBA" id="ARBA00003690"/>
    </source>
</evidence>
<dbReference type="GO" id="GO:0005789">
    <property type="term" value="C:endoplasmic reticulum membrane"/>
    <property type="evidence" value="ECO:0007669"/>
    <property type="project" value="UniProtKB-SubCell"/>
</dbReference>
<dbReference type="Pfam" id="PF00067">
    <property type="entry name" value="p450"/>
    <property type="match status" value="1"/>
</dbReference>
<keyword evidence="6 14" id="KW-0349">Heme</keyword>
<evidence type="ECO:0000256" key="14">
    <source>
        <dbReference type="PIRSR" id="PIRSR602401-1"/>
    </source>
</evidence>
<comment type="function">
    <text evidence="2">May be involved in the metabolism of insect hormones and in the breakdown of synthetic insecticides.</text>
</comment>
<evidence type="ECO:0000256" key="9">
    <source>
        <dbReference type="ARBA" id="ARBA00022848"/>
    </source>
</evidence>
<dbReference type="PANTHER" id="PTHR24292:SF84">
    <property type="entry name" value="CYTOCHROME P450 28A5-RELATED"/>
    <property type="match status" value="1"/>
</dbReference>
<accession>A0A089FQP0</accession>
<dbReference type="InterPro" id="IPR017972">
    <property type="entry name" value="Cyt_P450_CS"/>
</dbReference>
<feature type="transmembrane region" description="Helical" evidence="16">
    <location>
        <begin position="6"/>
        <end position="26"/>
    </location>
</feature>
<dbReference type="PANTHER" id="PTHR24292">
    <property type="entry name" value="CYTOCHROME P450"/>
    <property type="match status" value="1"/>
</dbReference>
<dbReference type="AlphaFoldDB" id="A0A089FQP0"/>
<evidence type="ECO:0000256" key="3">
    <source>
        <dbReference type="ARBA" id="ARBA00004174"/>
    </source>
</evidence>
<dbReference type="GO" id="GO:0020037">
    <property type="term" value="F:heme binding"/>
    <property type="evidence" value="ECO:0007669"/>
    <property type="project" value="InterPro"/>
</dbReference>
<dbReference type="PROSITE" id="PS00086">
    <property type="entry name" value="CYTOCHROME_P450"/>
    <property type="match status" value="1"/>
</dbReference>
<evidence type="ECO:0000256" key="15">
    <source>
        <dbReference type="RuleBase" id="RU000461"/>
    </source>
</evidence>
<keyword evidence="12 15" id="KW-0503">Monooxygenase</keyword>
<evidence type="ECO:0000256" key="5">
    <source>
        <dbReference type="ARBA" id="ARBA00010617"/>
    </source>
</evidence>
<dbReference type="CDD" id="cd11056">
    <property type="entry name" value="CYP6-like"/>
    <property type="match status" value="1"/>
</dbReference>
<protein>
    <submittedName>
        <fullName evidence="17">Cytochrome P450</fullName>
    </submittedName>
</protein>
<dbReference type="InterPro" id="IPR002401">
    <property type="entry name" value="Cyt_P450_E_grp-I"/>
</dbReference>
<reference evidence="17" key="1">
    <citation type="submission" date="2014-06" db="EMBL/GenBank/DDBJ databases">
        <title>MiR-278-3p regulate pyrethroid resistance through CYP6AG11.</title>
        <authorList>
            <person name="Lei Z."/>
            <person name="Lv Y."/>
            <person name="Wang W."/>
            <person name="Guo Q."/>
            <person name="Fang F."/>
            <person name="Hong S."/>
            <person name="Yu J."/>
            <person name="Zou F."/>
            <person name="Zhou D."/>
            <person name="Shen B."/>
            <person name="Zhu C."/>
        </authorList>
    </citation>
    <scope>NUCLEOTIDE SEQUENCE</scope>
</reference>
<feature type="binding site" description="axial binding residue" evidence="14">
    <location>
        <position position="442"/>
    </location>
    <ligand>
        <name>heme</name>
        <dbReference type="ChEBI" id="CHEBI:30413"/>
    </ligand>
    <ligandPart>
        <name>Fe</name>
        <dbReference type="ChEBI" id="CHEBI:18248"/>
    </ligandPart>
</feature>
<evidence type="ECO:0000256" key="13">
    <source>
        <dbReference type="ARBA" id="ARBA00023136"/>
    </source>
</evidence>
<proteinExistence type="evidence at transcript level"/>
<comment type="subcellular location">
    <subcellularLocation>
        <location evidence="4">Endoplasmic reticulum membrane</location>
        <topology evidence="4">Peripheral membrane protein</topology>
    </subcellularLocation>
    <subcellularLocation>
        <location evidence="3">Microsome membrane</location>
        <topology evidence="3">Peripheral membrane protein</topology>
    </subcellularLocation>
</comment>
<evidence type="ECO:0000313" key="17">
    <source>
        <dbReference type="EMBL" id="AIP87137.1"/>
    </source>
</evidence>
<dbReference type="InterPro" id="IPR036396">
    <property type="entry name" value="Cyt_P450_sf"/>
</dbReference>